<keyword evidence="1" id="KW-1133">Transmembrane helix</keyword>
<proteinExistence type="predicted"/>
<dbReference type="Proteomes" id="UP000323732">
    <property type="component" value="Unassembled WGS sequence"/>
</dbReference>
<name>A0A5D4SRM2_9BACI</name>
<evidence type="ECO:0000313" key="2">
    <source>
        <dbReference type="EMBL" id="TYS66007.1"/>
    </source>
</evidence>
<sequence>MRETKKEKNVRLFLALAFAVVALAAMYFQYFKPVSGTGSPLALVIKEGTAEGDPLVVLYDEKKEDHVLALYEVEKDNDFKFRLIKSAPLENAPEQLAVDRDGAGFWAELDGDWVYLDRDLEVQDREPGLRGTITSDGEPFEVRKTSNHTVLETEGQYEVAFNEAGRPESIHALTADHSSWLILLDGGLRIASGRTL</sequence>
<gene>
    <name evidence="2" type="ORF">FZD47_00515</name>
</gene>
<keyword evidence="1" id="KW-0812">Transmembrane</keyword>
<evidence type="ECO:0000313" key="3">
    <source>
        <dbReference type="Proteomes" id="UP000323732"/>
    </source>
</evidence>
<accession>A0A5D4SRM2</accession>
<evidence type="ECO:0000256" key="1">
    <source>
        <dbReference type="SAM" id="Phobius"/>
    </source>
</evidence>
<protein>
    <submittedName>
        <fullName evidence="2">Uncharacterized protein</fullName>
    </submittedName>
</protein>
<dbReference type="AlphaFoldDB" id="A0A5D4SRM2"/>
<dbReference type="RefSeq" id="WP_101550535.1">
    <property type="nucleotide sequence ID" value="NZ_JAWPEO010000001.1"/>
</dbReference>
<organism evidence="2 3">
    <name type="scientific">Bacillus infantis</name>
    <dbReference type="NCBI Taxonomy" id="324767"/>
    <lineage>
        <taxon>Bacteria</taxon>
        <taxon>Bacillati</taxon>
        <taxon>Bacillota</taxon>
        <taxon>Bacilli</taxon>
        <taxon>Bacillales</taxon>
        <taxon>Bacillaceae</taxon>
        <taxon>Bacillus</taxon>
    </lineage>
</organism>
<feature type="transmembrane region" description="Helical" evidence="1">
    <location>
        <begin position="12"/>
        <end position="31"/>
    </location>
</feature>
<keyword evidence="1" id="KW-0472">Membrane</keyword>
<comment type="caution">
    <text evidence="2">The sequence shown here is derived from an EMBL/GenBank/DDBJ whole genome shotgun (WGS) entry which is preliminary data.</text>
</comment>
<reference evidence="2 3" key="1">
    <citation type="submission" date="2019-08" db="EMBL/GenBank/DDBJ databases">
        <title>Bacillus genomes from the desert of Cuatro Cienegas, Coahuila.</title>
        <authorList>
            <person name="Olmedo-Alvarez G."/>
        </authorList>
    </citation>
    <scope>NUCLEOTIDE SEQUENCE [LARGE SCALE GENOMIC DNA]</scope>
    <source>
        <strain evidence="2 3">CH37_1T</strain>
    </source>
</reference>
<dbReference type="EMBL" id="VTES01000001">
    <property type="protein sequence ID" value="TYS66007.1"/>
    <property type="molecule type" value="Genomic_DNA"/>
</dbReference>